<protein>
    <submittedName>
        <fullName evidence="2">Uncharacterized protein</fullName>
    </submittedName>
</protein>
<reference evidence="2" key="2">
    <citation type="journal article" date="2022" name="Microbiol. Resour. Announc.">
        <title>Whole-Genome Sequence of Entomortierella parvispora E1425, a Mucoromycotan Fungus Associated with Burkholderiaceae-Related Endosymbiotic Bacteria.</title>
        <authorList>
            <person name="Herlambang A."/>
            <person name="Guo Y."/>
            <person name="Takashima Y."/>
            <person name="Narisawa K."/>
            <person name="Ohta H."/>
            <person name="Nishizawa T."/>
        </authorList>
    </citation>
    <scope>NUCLEOTIDE SEQUENCE</scope>
    <source>
        <strain evidence="2">E1425</strain>
    </source>
</reference>
<feature type="region of interest" description="Disordered" evidence="1">
    <location>
        <begin position="182"/>
        <end position="241"/>
    </location>
</feature>
<keyword evidence="3" id="KW-1185">Reference proteome</keyword>
<evidence type="ECO:0000256" key="1">
    <source>
        <dbReference type="SAM" id="MobiDB-lite"/>
    </source>
</evidence>
<name>A0A9P3HHM5_9FUNG</name>
<feature type="compositionally biased region" description="Low complexity" evidence="1">
    <location>
        <begin position="184"/>
        <end position="206"/>
    </location>
</feature>
<dbReference type="OrthoDB" id="2425609at2759"/>
<feature type="region of interest" description="Disordered" evidence="1">
    <location>
        <begin position="663"/>
        <end position="703"/>
    </location>
</feature>
<feature type="region of interest" description="Disordered" evidence="1">
    <location>
        <begin position="419"/>
        <end position="463"/>
    </location>
</feature>
<feature type="compositionally biased region" description="Low complexity" evidence="1">
    <location>
        <begin position="421"/>
        <end position="432"/>
    </location>
</feature>
<feature type="compositionally biased region" description="Low complexity" evidence="1">
    <location>
        <begin position="673"/>
        <end position="703"/>
    </location>
</feature>
<feature type="compositionally biased region" description="Polar residues" evidence="1">
    <location>
        <begin position="379"/>
        <end position="390"/>
    </location>
</feature>
<feature type="compositionally biased region" description="Low complexity" evidence="1">
    <location>
        <begin position="275"/>
        <end position="312"/>
    </location>
</feature>
<feature type="compositionally biased region" description="Low complexity" evidence="1">
    <location>
        <begin position="213"/>
        <end position="228"/>
    </location>
</feature>
<reference evidence="2" key="1">
    <citation type="submission" date="2021-11" db="EMBL/GenBank/DDBJ databases">
        <authorList>
            <person name="Herlambang A."/>
            <person name="Guo Y."/>
            <person name="Takashima Y."/>
            <person name="Nishizawa T."/>
        </authorList>
    </citation>
    <scope>NUCLEOTIDE SEQUENCE</scope>
    <source>
        <strain evidence="2">E1425</strain>
    </source>
</reference>
<feature type="region of interest" description="Disordered" evidence="1">
    <location>
        <begin position="374"/>
        <end position="398"/>
    </location>
</feature>
<feature type="region of interest" description="Disordered" evidence="1">
    <location>
        <begin position="1"/>
        <end position="20"/>
    </location>
</feature>
<gene>
    <name evidence="2" type="ORF">EMPS_09141</name>
</gene>
<feature type="region of interest" description="Disordered" evidence="1">
    <location>
        <begin position="477"/>
        <end position="515"/>
    </location>
</feature>
<feature type="compositionally biased region" description="Polar residues" evidence="1">
    <location>
        <begin position="452"/>
        <end position="463"/>
    </location>
</feature>
<dbReference type="AlphaFoldDB" id="A0A9P3HHM5"/>
<feature type="region of interest" description="Disordered" evidence="1">
    <location>
        <begin position="270"/>
        <end position="314"/>
    </location>
</feature>
<feature type="compositionally biased region" description="Polar residues" evidence="1">
    <location>
        <begin position="591"/>
        <end position="601"/>
    </location>
</feature>
<organism evidence="2 3">
    <name type="scientific">Entomortierella parvispora</name>
    <dbReference type="NCBI Taxonomy" id="205924"/>
    <lineage>
        <taxon>Eukaryota</taxon>
        <taxon>Fungi</taxon>
        <taxon>Fungi incertae sedis</taxon>
        <taxon>Mucoromycota</taxon>
        <taxon>Mortierellomycotina</taxon>
        <taxon>Mortierellomycetes</taxon>
        <taxon>Mortierellales</taxon>
        <taxon>Mortierellaceae</taxon>
        <taxon>Entomortierella</taxon>
    </lineage>
</organism>
<feature type="region of interest" description="Disordered" evidence="1">
    <location>
        <begin position="591"/>
        <end position="616"/>
    </location>
</feature>
<evidence type="ECO:0000313" key="2">
    <source>
        <dbReference type="EMBL" id="GJJ76782.1"/>
    </source>
</evidence>
<proteinExistence type="predicted"/>
<comment type="caution">
    <text evidence="2">The sequence shown here is derived from an EMBL/GenBank/DDBJ whole genome shotgun (WGS) entry which is preliminary data.</text>
</comment>
<feature type="compositionally biased region" description="Basic residues" evidence="1">
    <location>
        <begin position="605"/>
        <end position="614"/>
    </location>
</feature>
<evidence type="ECO:0000313" key="3">
    <source>
        <dbReference type="Proteomes" id="UP000827284"/>
    </source>
</evidence>
<sequence>MDVTTTQFSKPTGSLSRSISTRTFSSQPVAPLNIASRPQFLPLTFGPRKTDSPLFLHPLSAFASTPSSPFSYQPLVSSSQTSLEANVRHLCDLVDSAFTDVMKDTLDKDVPEHVQDWRSSAGTLCIQIPSVAASESVSDLGTVLSPRTLDQAKFDISKVKEEIVSTMNSDFLLSLFPSPPNTRPSPSSSSITVVSSSSSPVQSISPLEHSFITSTESTASTPSTAMTSKEPSASAVTAEAIAPEDIQKQEQSAKRNWAIPPGLALFQHHITTDNSSDSPPSPCSSERSSSLPAHRGSPSSSLPSPTCSSVNSALSSPISPHALSSMEGLSQRLWAIETQMRRPSFLVNRRTSILSTLFASNAISPLMIGGGPDSAMDRSPSTLHSPLGTTRTEKEPYTSTSMPILPLQWNLERLEIAKDQCSPASSPSSPCSEKAFHPIPQANHEEGRSPTGIASPTTPTTAVDSDVDWRAWHANWTRRRPGKGSKLQKEHQQFLRQQQQQHEAADSLLSPRSPMSPGAFSLTSTLCSPTFPPTFSGHSTLCSRAGNFETTATQKFWQSATAAAAVNLKSGHQSHTANSILQRGSSLLRKYQSSPTQFTPESNRHPHHPHHGGKSKLAIKDANPELWEDVDGQKWKDRFQSLVHNFQSSAGKHSRRLAEILPKAKSRWVNKRSLNSPSSAAHSSPHSSTPLHSQPTPSSAKVW</sequence>
<dbReference type="EMBL" id="BQFW01000012">
    <property type="protein sequence ID" value="GJJ76782.1"/>
    <property type="molecule type" value="Genomic_DNA"/>
</dbReference>
<accession>A0A9P3HHM5</accession>
<dbReference type="Proteomes" id="UP000827284">
    <property type="component" value="Unassembled WGS sequence"/>
</dbReference>